<feature type="transmembrane region" description="Helical" evidence="6">
    <location>
        <begin position="431"/>
        <end position="453"/>
    </location>
</feature>
<feature type="transmembrane region" description="Helical" evidence="6">
    <location>
        <begin position="164"/>
        <end position="185"/>
    </location>
</feature>
<evidence type="ECO:0000256" key="2">
    <source>
        <dbReference type="ARBA" id="ARBA00005982"/>
    </source>
</evidence>
<feature type="transmembrane region" description="Helical" evidence="6">
    <location>
        <begin position="70"/>
        <end position="89"/>
    </location>
</feature>
<feature type="transmembrane region" description="Helical" evidence="6">
    <location>
        <begin position="292"/>
        <end position="310"/>
    </location>
</feature>
<sequence length="468" mass="52143">MSQQDFLTAPRQSTEIPSGIPYIISNEAAERFSFYGMKAILFVYMTKYLYNASGEYSLLSESEATANVHYFGFAVYFFPFLGAILADMFLGKYRTILYLSIVYCLGHFVLAVANHDLGISDDVGLFAGLLLIAFGAGGIKSCVSAHVGDQFGTQNKHFMSKVFAWFYFSINLGAGIATLLTPYLLEHPTLIAMGINTHLAFGIPGILMAIATCFFWMGRNKFIHIPPKGILALKEAFSAEGIKAILNLTILYLFVTIFWSLFDQTASTWVAQAEKMNRDIFGWKIKSAQVQTANPIFILLLIPIFSHWVYPQINKIFTLTPFRKIGIGFFLTVVTFSIIALIEQRITAGETPHVAWQILAFFVLTSAEVMISITCLEFSYTQAPKAMKSFIMSLYLLSVSAGNLLAALVNTFMIYKDENGDVQNHLEGASYFWFFTGMMLIAALLFVGVSHLYKGKTYIQDDLPAAAE</sequence>
<dbReference type="GO" id="GO:0022857">
    <property type="term" value="F:transmembrane transporter activity"/>
    <property type="evidence" value="ECO:0007669"/>
    <property type="project" value="InterPro"/>
</dbReference>
<dbReference type="CDD" id="cd17347">
    <property type="entry name" value="MFS_SLC15A1_2_like"/>
    <property type="match status" value="1"/>
</dbReference>
<evidence type="ECO:0000256" key="1">
    <source>
        <dbReference type="ARBA" id="ARBA00004141"/>
    </source>
</evidence>
<dbReference type="Pfam" id="PF00854">
    <property type="entry name" value="PTR2"/>
    <property type="match status" value="2"/>
</dbReference>
<keyword evidence="3 6" id="KW-0812">Transmembrane</keyword>
<feature type="transmembrane region" description="Helical" evidence="6">
    <location>
        <begin position="322"/>
        <end position="342"/>
    </location>
</feature>
<feature type="transmembrane region" description="Helical" evidence="6">
    <location>
        <begin position="32"/>
        <end position="50"/>
    </location>
</feature>
<evidence type="ECO:0000256" key="5">
    <source>
        <dbReference type="ARBA" id="ARBA00023136"/>
    </source>
</evidence>
<dbReference type="EMBL" id="UOGL01000121">
    <property type="protein sequence ID" value="VAX37444.1"/>
    <property type="molecule type" value="Genomic_DNA"/>
</dbReference>
<organism evidence="7">
    <name type="scientific">hydrothermal vent metagenome</name>
    <dbReference type="NCBI Taxonomy" id="652676"/>
    <lineage>
        <taxon>unclassified sequences</taxon>
        <taxon>metagenomes</taxon>
        <taxon>ecological metagenomes</taxon>
    </lineage>
</organism>
<comment type="similarity">
    <text evidence="2">Belongs to the major facilitator superfamily. Proton-dependent oligopeptide transporter (POT/PTR) (TC 2.A.17) family.</text>
</comment>
<feature type="transmembrane region" description="Helical" evidence="6">
    <location>
        <begin position="354"/>
        <end position="378"/>
    </location>
</feature>
<evidence type="ECO:0000313" key="7">
    <source>
        <dbReference type="EMBL" id="VAX37444.1"/>
    </source>
</evidence>
<feature type="transmembrane region" description="Helical" evidence="6">
    <location>
        <begin position="390"/>
        <end position="415"/>
    </location>
</feature>
<dbReference type="AlphaFoldDB" id="A0A3B1DMW8"/>
<dbReference type="GO" id="GO:0006857">
    <property type="term" value="P:oligopeptide transport"/>
    <property type="evidence" value="ECO:0007669"/>
    <property type="project" value="InterPro"/>
</dbReference>
<dbReference type="Gene3D" id="1.20.1250.20">
    <property type="entry name" value="MFS general substrate transporter like domains"/>
    <property type="match status" value="2"/>
</dbReference>
<protein>
    <submittedName>
        <fullName evidence="7">Di-tripeptide/cation symporter</fullName>
    </submittedName>
</protein>
<dbReference type="SUPFAM" id="SSF103473">
    <property type="entry name" value="MFS general substrate transporter"/>
    <property type="match status" value="1"/>
</dbReference>
<keyword evidence="4 6" id="KW-1133">Transmembrane helix</keyword>
<proteinExistence type="inferred from homology"/>
<name>A0A3B1DMW8_9ZZZZ</name>
<gene>
    <name evidence="7" type="ORF">MNBD_PLANCTO02-3421</name>
</gene>
<evidence type="ECO:0000256" key="6">
    <source>
        <dbReference type="SAM" id="Phobius"/>
    </source>
</evidence>
<evidence type="ECO:0000256" key="4">
    <source>
        <dbReference type="ARBA" id="ARBA00022989"/>
    </source>
</evidence>
<dbReference type="InterPro" id="IPR036259">
    <property type="entry name" value="MFS_trans_sf"/>
</dbReference>
<reference evidence="7" key="1">
    <citation type="submission" date="2018-06" db="EMBL/GenBank/DDBJ databases">
        <authorList>
            <person name="Zhirakovskaya E."/>
        </authorList>
    </citation>
    <scope>NUCLEOTIDE SEQUENCE</scope>
</reference>
<dbReference type="InterPro" id="IPR018456">
    <property type="entry name" value="PTR2_symporter_CS"/>
</dbReference>
<dbReference type="GO" id="GO:0016020">
    <property type="term" value="C:membrane"/>
    <property type="evidence" value="ECO:0007669"/>
    <property type="project" value="UniProtKB-SubCell"/>
</dbReference>
<accession>A0A3B1DMW8</accession>
<feature type="transmembrane region" description="Helical" evidence="6">
    <location>
        <begin position="125"/>
        <end position="143"/>
    </location>
</feature>
<dbReference type="InterPro" id="IPR000109">
    <property type="entry name" value="POT_fam"/>
</dbReference>
<dbReference type="PANTHER" id="PTHR11654">
    <property type="entry name" value="OLIGOPEPTIDE TRANSPORTER-RELATED"/>
    <property type="match status" value="1"/>
</dbReference>
<evidence type="ECO:0000256" key="3">
    <source>
        <dbReference type="ARBA" id="ARBA00022692"/>
    </source>
</evidence>
<feature type="transmembrane region" description="Helical" evidence="6">
    <location>
        <begin position="96"/>
        <end position="113"/>
    </location>
</feature>
<comment type="subcellular location">
    <subcellularLocation>
        <location evidence="1">Membrane</location>
        <topology evidence="1">Multi-pass membrane protein</topology>
    </subcellularLocation>
</comment>
<feature type="transmembrane region" description="Helical" evidence="6">
    <location>
        <begin position="244"/>
        <end position="262"/>
    </location>
</feature>
<feature type="transmembrane region" description="Helical" evidence="6">
    <location>
        <begin position="197"/>
        <end position="218"/>
    </location>
</feature>
<dbReference type="PROSITE" id="PS01022">
    <property type="entry name" value="PTR2_1"/>
    <property type="match status" value="1"/>
</dbReference>
<keyword evidence="5 6" id="KW-0472">Membrane</keyword>